<protein>
    <submittedName>
        <fullName evidence="3">Uncharacterized protein</fullName>
    </submittedName>
</protein>
<evidence type="ECO:0000256" key="1">
    <source>
        <dbReference type="ARBA" id="ARBA00004123"/>
    </source>
</evidence>
<accession>A0A8K0K956</accession>
<comment type="subcellular location">
    <subcellularLocation>
        <location evidence="1">Nucleus</location>
    </subcellularLocation>
</comment>
<sequence length="108" mass="12048">MVRLKDTKEEIGDRKVWFQNARAKWRRMMLKQEGSKCSADKGSPSPSVPPPASLLLSLPSAPSPPPPFPRQPIAAARRPEDCEDESNPDRQHRQRFLGGPAPSPLDRP</sequence>
<keyword evidence="4" id="KW-1185">Reference proteome</keyword>
<organism evidence="3 4">
    <name type="scientific">Ladona fulva</name>
    <name type="common">Scarce chaser dragonfly</name>
    <name type="synonym">Libellula fulva</name>
    <dbReference type="NCBI Taxonomy" id="123851"/>
    <lineage>
        <taxon>Eukaryota</taxon>
        <taxon>Metazoa</taxon>
        <taxon>Ecdysozoa</taxon>
        <taxon>Arthropoda</taxon>
        <taxon>Hexapoda</taxon>
        <taxon>Insecta</taxon>
        <taxon>Pterygota</taxon>
        <taxon>Palaeoptera</taxon>
        <taxon>Odonata</taxon>
        <taxon>Epiprocta</taxon>
        <taxon>Anisoptera</taxon>
        <taxon>Libelluloidea</taxon>
        <taxon>Libellulidae</taxon>
        <taxon>Ladona</taxon>
    </lineage>
</organism>
<evidence type="ECO:0000256" key="2">
    <source>
        <dbReference type="SAM" id="MobiDB-lite"/>
    </source>
</evidence>
<feature type="region of interest" description="Disordered" evidence="2">
    <location>
        <begin position="30"/>
        <end position="108"/>
    </location>
</feature>
<dbReference type="EMBL" id="KZ308513">
    <property type="protein sequence ID" value="KAG8230814.1"/>
    <property type="molecule type" value="Genomic_DNA"/>
</dbReference>
<proteinExistence type="predicted"/>
<dbReference type="AlphaFoldDB" id="A0A8K0K956"/>
<comment type="caution">
    <text evidence="3">The sequence shown here is derived from an EMBL/GenBank/DDBJ whole genome shotgun (WGS) entry which is preliminary data.</text>
</comment>
<evidence type="ECO:0000313" key="3">
    <source>
        <dbReference type="EMBL" id="KAG8230814.1"/>
    </source>
</evidence>
<gene>
    <name evidence="3" type="ORF">J437_LFUL010594</name>
</gene>
<evidence type="ECO:0000313" key="4">
    <source>
        <dbReference type="Proteomes" id="UP000792457"/>
    </source>
</evidence>
<dbReference type="OrthoDB" id="9990008at2759"/>
<reference evidence="3" key="1">
    <citation type="submission" date="2013-04" db="EMBL/GenBank/DDBJ databases">
        <authorList>
            <person name="Qu J."/>
            <person name="Murali S.C."/>
            <person name="Bandaranaike D."/>
            <person name="Bellair M."/>
            <person name="Blankenburg K."/>
            <person name="Chao H."/>
            <person name="Dinh H."/>
            <person name="Doddapaneni H."/>
            <person name="Downs B."/>
            <person name="Dugan-Rocha S."/>
            <person name="Elkadiri S."/>
            <person name="Gnanaolivu R.D."/>
            <person name="Hernandez B."/>
            <person name="Javaid M."/>
            <person name="Jayaseelan J.C."/>
            <person name="Lee S."/>
            <person name="Li M."/>
            <person name="Ming W."/>
            <person name="Munidasa M."/>
            <person name="Muniz J."/>
            <person name="Nguyen L."/>
            <person name="Ongeri F."/>
            <person name="Osuji N."/>
            <person name="Pu L.-L."/>
            <person name="Puazo M."/>
            <person name="Qu C."/>
            <person name="Quiroz J."/>
            <person name="Raj R."/>
            <person name="Weissenberger G."/>
            <person name="Xin Y."/>
            <person name="Zou X."/>
            <person name="Han Y."/>
            <person name="Richards S."/>
            <person name="Worley K."/>
            <person name="Muzny D."/>
            <person name="Gibbs R."/>
        </authorList>
    </citation>
    <scope>NUCLEOTIDE SEQUENCE</scope>
    <source>
        <strain evidence="3">Sampled in the wild</strain>
    </source>
</reference>
<reference evidence="3" key="2">
    <citation type="submission" date="2017-10" db="EMBL/GenBank/DDBJ databases">
        <title>Ladona fulva Genome sequencing and assembly.</title>
        <authorList>
            <person name="Murali S."/>
            <person name="Richards S."/>
            <person name="Bandaranaike D."/>
            <person name="Bellair M."/>
            <person name="Blankenburg K."/>
            <person name="Chao H."/>
            <person name="Dinh H."/>
            <person name="Doddapaneni H."/>
            <person name="Dugan-Rocha S."/>
            <person name="Elkadiri S."/>
            <person name="Gnanaolivu R."/>
            <person name="Hernandez B."/>
            <person name="Skinner E."/>
            <person name="Javaid M."/>
            <person name="Lee S."/>
            <person name="Li M."/>
            <person name="Ming W."/>
            <person name="Munidasa M."/>
            <person name="Muniz J."/>
            <person name="Nguyen L."/>
            <person name="Hughes D."/>
            <person name="Osuji N."/>
            <person name="Pu L.-L."/>
            <person name="Puazo M."/>
            <person name="Qu C."/>
            <person name="Quiroz J."/>
            <person name="Raj R."/>
            <person name="Weissenberger G."/>
            <person name="Xin Y."/>
            <person name="Zou X."/>
            <person name="Han Y."/>
            <person name="Worley K."/>
            <person name="Muzny D."/>
            <person name="Gibbs R."/>
        </authorList>
    </citation>
    <scope>NUCLEOTIDE SEQUENCE</scope>
    <source>
        <strain evidence="3">Sampled in the wild</strain>
    </source>
</reference>
<dbReference type="Proteomes" id="UP000792457">
    <property type="component" value="Unassembled WGS sequence"/>
</dbReference>
<dbReference type="Gene3D" id="1.10.10.60">
    <property type="entry name" value="Homeodomain-like"/>
    <property type="match status" value="1"/>
</dbReference>
<name>A0A8K0K956_LADFU</name>
<dbReference type="InterPro" id="IPR009057">
    <property type="entry name" value="Homeodomain-like_sf"/>
</dbReference>
<dbReference type="SUPFAM" id="SSF46689">
    <property type="entry name" value="Homeodomain-like"/>
    <property type="match status" value="1"/>
</dbReference>
<feature type="compositionally biased region" description="Pro residues" evidence="2">
    <location>
        <begin position="61"/>
        <end position="70"/>
    </location>
</feature>
<dbReference type="GO" id="GO:0005634">
    <property type="term" value="C:nucleus"/>
    <property type="evidence" value="ECO:0007669"/>
    <property type="project" value="UniProtKB-SubCell"/>
</dbReference>